<keyword evidence="2" id="KW-1185">Reference proteome</keyword>
<accession>A0ABW4VL82</accession>
<proteinExistence type="predicted"/>
<sequence>MIKDIKKSLPRTRYKYLGASYLAESFVEELNLIRTTPDMFFLVGDLENFKEMLELIMIHYADSSILILVDKAKLDSHYAFRDEIFGKFNCIVI</sequence>
<reference evidence="2" key="1">
    <citation type="journal article" date="2019" name="Int. J. Syst. Evol. Microbiol.">
        <title>The Global Catalogue of Microorganisms (GCM) 10K type strain sequencing project: providing services to taxonomists for standard genome sequencing and annotation.</title>
        <authorList>
            <consortium name="The Broad Institute Genomics Platform"/>
            <consortium name="The Broad Institute Genome Sequencing Center for Infectious Disease"/>
            <person name="Wu L."/>
            <person name="Ma J."/>
        </authorList>
    </citation>
    <scope>NUCLEOTIDE SEQUENCE [LARGE SCALE GENOMIC DNA]</scope>
    <source>
        <strain evidence="2">CGMCC 1.15180</strain>
    </source>
</reference>
<evidence type="ECO:0000313" key="2">
    <source>
        <dbReference type="Proteomes" id="UP001597361"/>
    </source>
</evidence>
<name>A0ABW4VL82_9BACT</name>
<comment type="caution">
    <text evidence="1">The sequence shown here is derived from an EMBL/GenBank/DDBJ whole genome shotgun (WGS) entry which is preliminary data.</text>
</comment>
<dbReference type="RefSeq" id="WP_376885019.1">
    <property type="nucleotide sequence ID" value="NZ_JBHUHR010000022.1"/>
</dbReference>
<organism evidence="1 2">
    <name type="scientific">Belliella marina</name>
    <dbReference type="NCBI Taxonomy" id="1644146"/>
    <lineage>
        <taxon>Bacteria</taxon>
        <taxon>Pseudomonadati</taxon>
        <taxon>Bacteroidota</taxon>
        <taxon>Cytophagia</taxon>
        <taxon>Cytophagales</taxon>
        <taxon>Cyclobacteriaceae</taxon>
        <taxon>Belliella</taxon>
    </lineage>
</organism>
<dbReference type="EMBL" id="JBHUHR010000022">
    <property type="protein sequence ID" value="MFD2034658.1"/>
    <property type="molecule type" value="Genomic_DNA"/>
</dbReference>
<protein>
    <submittedName>
        <fullName evidence="1">Uncharacterized protein</fullName>
    </submittedName>
</protein>
<evidence type="ECO:0000313" key="1">
    <source>
        <dbReference type="EMBL" id="MFD2034658.1"/>
    </source>
</evidence>
<gene>
    <name evidence="1" type="ORF">ACFSKL_07660</name>
</gene>
<dbReference type="Proteomes" id="UP001597361">
    <property type="component" value="Unassembled WGS sequence"/>
</dbReference>